<keyword evidence="1" id="KW-1133">Transmembrane helix</keyword>
<proteinExistence type="predicted"/>
<gene>
    <name evidence="2" type="ORF">FU658_02985</name>
</gene>
<dbReference type="RefSeq" id="WP_147890744.1">
    <property type="nucleotide sequence ID" value="NZ_VRTS01000002.1"/>
</dbReference>
<feature type="transmembrane region" description="Helical" evidence="1">
    <location>
        <begin position="162"/>
        <end position="183"/>
    </location>
</feature>
<dbReference type="OrthoDB" id="8206682at2"/>
<keyword evidence="3" id="KW-1185">Reference proteome</keyword>
<feature type="transmembrane region" description="Helical" evidence="1">
    <location>
        <begin position="247"/>
        <end position="269"/>
    </location>
</feature>
<comment type="caution">
    <text evidence="2">The sequence shown here is derived from an EMBL/GenBank/DDBJ whole genome shotgun (WGS) entry which is preliminary data.</text>
</comment>
<keyword evidence="1" id="KW-0812">Transmembrane</keyword>
<sequence>MTYLAVIAALSIFSLLAGGRVLEQFNQSLTIHLWFLLMFLFTQALLPLSLKADRRFGLGAVAALVLATALVDLARAMPLAAGELPVLGERVTDSGQALGWINAIAVWLLPQQLGIAWRKGRFSGPWTGLGFLLLGLAWLLGTFVLGYPAAMVGVDFEGRSNMLPPTLALVGVIWLQVGAVLLLERPAHALLDRLDLGRTVALVAAMGMPLYLWHKLAELPAAWLGARLQLPIDAGLPGDSSFWMGRLWWLGLCLLMVVPVIAAVLSFELRRRRDLQAARDTATIVAGGVALSAGIAVALALGAWPGALLGVVGVAAASWWLRVAPPPGSARDPR</sequence>
<organism evidence="2 3">
    <name type="scientific">Alkalisalibacterium limincola</name>
    <dbReference type="NCBI Taxonomy" id="2699169"/>
    <lineage>
        <taxon>Bacteria</taxon>
        <taxon>Pseudomonadati</taxon>
        <taxon>Pseudomonadota</taxon>
        <taxon>Gammaproteobacteria</taxon>
        <taxon>Lysobacterales</taxon>
        <taxon>Lysobacteraceae</taxon>
        <taxon>Alkalisalibacterium</taxon>
    </lineage>
</organism>
<feature type="transmembrane region" description="Helical" evidence="1">
    <location>
        <begin position="281"/>
        <end position="301"/>
    </location>
</feature>
<keyword evidence="1" id="KW-0472">Membrane</keyword>
<feature type="transmembrane region" description="Helical" evidence="1">
    <location>
        <begin position="56"/>
        <end position="77"/>
    </location>
</feature>
<reference evidence="2 3" key="1">
    <citation type="submission" date="2019-08" db="EMBL/GenBank/DDBJ databases">
        <authorList>
            <person name="Karlyshev A.V."/>
        </authorList>
    </citation>
    <scope>NUCLEOTIDE SEQUENCE [LARGE SCALE GENOMIC DNA]</scope>
    <source>
        <strain evidence="2 3">Alg18-2.2</strain>
    </source>
</reference>
<feature type="transmembrane region" description="Helical" evidence="1">
    <location>
        <begin position="129"/>
        <end position="150"/>
    </location>
</feature>
<dbReference type="AlphaFoldDB" id="A0A5C8KXN1"/>
<evidence type="ECO:0000313" key="3">
    <source>
        <dbReference type="Proteomes" id="UP000321248"/>
    </source>
</evidence>
<accession>A0A5C8KXN1</accession>
<evidence type="ECO:0000256" key="1">
    <source>
        <dbReference type="SAM" id="Phobius"/>
    </source>
</evidence>
<feature type="transmembrane region" description="Helical" evidence="1">
    <location>
        <begin position="195"/>
        <end position="214"/>
    </location>
</feature>
<dbReference type="Proteomes" id="UP000321248">
    <property type="component" value="Unassembled WGS sequence"/>
</dbReference>
<name>A0A5C8KXN1_9GAMM</name>
<protein>
    <submittedName>
        <fullName evidence="2">Uncharacterized protein</fullName>
    </submittedName>
</protein>
<feature type="transmembrane region" description="Helical" evidence="1">
    <location>
        <begin position="97"/>
        <end position="117"/>
    </location>
</feature>
<evidence type="ECO:0000313" key="2">
    <source>
        <dbReference type="EMBL" id="TXK64824.1"/>
    </source>
</evidence>
<feature type="transmembrane region" description="Helical" evidence="1">
    <location>
        <begin position="29"/>
        <end position="49"/>
    </location>
</feature>
<dbReference type="EMBL" id="VRTS01000002">
    <property type="protein sequence ID" value="TXK64824.1"/>
    <property type="molecule type" value="Genomic_DNA"/>
</dbReference>